<dbReference type="Pfam" id="PF13231">
    <property type="entry name" value="PMT_2"/>
    <property type="match status" value="1"/>
</dbReference>
<dbReference type="PANTHER" id="PTHR33908">
    <property type="entry name" value="MANNOSYLTRANSFERASE YKCB-RELATED"/>
    <property type="match status" value="1"/>
</dbReference>
<feature type="transmembrane region" description="Helical" evidence="9">
    <location>
        <begin position="33"/>
        <end position="50"/>
    </location>
</feature>
<comment type="caution">
    <text evidence="11">The sequence shown here is derived from an EMBL/GenBank/DDBJ whole genome shotgun (WGS) entry which is preliminary data.</text>
</comment>
<dbReference type="Proteomes" id="UP001519924">
    <property type="component" value="Unassembled WGS sequence"/>
</dbReference>
<feature type="transmembrane region" description="Helical" evidence="9">
    <location>
        <begin position="376"/>
        <end position="399"/>
    </location>
</feature>
<reference evidence="11 12" key="1">
    <citation type="submission" date="2021-08" db="EMBL/GenBank/DDBJ databases">
        <title>Caldovatus sediminis gen. nov., sp. nov., a moderately thermophilic bacterium isolated from a hot spring.</title>
        <authorList>
            <person name="Hu C.-J."/>
            <person name="Li W.-J."/>
            <person name="Xian W.-D."/>
        </authorList>
    </citation>
    <scope>NUCLEOTIDE SEQUENCE [LARGE SCALE GENOMIC DNA]</scope>
    <source>
        <strain evidence="11 12">SYSU G05006</strain>
    </source>
</reference>
<organism evidence="11 12">
    <name type="scientific">Caldovatus aquaticus</name>
    <dbReference type="NCBI Taxonomy" id="2865671"/>
    <lineage>
        <taxon>Bacteria</taxon>
        <taxon>Pseudomonadati</taxon>
        <taxon>Pseudomonadota</taxon>
        <taxon>Alphaproteobacteria</taxon>
        <taxon>Acetobacterales</taxon>
        <taxon>Roseomonadaceae</taxon>
        <taxon>Caldovatus</taxon>
    </lineage>
</organism>
<evidence type="ECO:0000256" key="5">
    <source>
        <dbReference type="ARBA" id="ARBA00022692"/>
    </source>
</evidence>
<keyword evidence="3 11" id="KW-0328">Glycosyltransferase</keyword>
<evidence type="ECO:0000256" key="4">
    <source>
        <dbReference type="ARBA" id="ARBA00022679"/>
    </source>
</evidence>
<keyword evidence="2" id="KW-1003">Cell membrane</keyword>
<feature type="transmembrane region" description="Helical" evidence="9">
    <location>
        <begin position="143"/>
        <end position="160"/>
    </location>
</feature>
<sequence length="580" mass="60395">MPPHSTAAAPPAEAGVRPPSHPLARAAERRPRTCLVLLCLALWLPGFFTLPPGDRDESRFAQATRQMVETGDYVRIRFGEVERNKKPAGIHWAQAASVHAAEALGLGTRDDIWPYRVPSLLGALLAVLATHHFGRGLVGRRPAFLGAALLASCLVLVAEAHIAKTDAALLAAVGAAMGLFGQAYLRPDAFPARRAAGFWLALGLGVLLKGPVAPAVPLLAGITLAAADRGAPWLRALRPGWGVPLLLLAAAPWFVAIGIATEGRFFAEAVGGDMLAKVGSGEESHWGPPGYYLLTFGIAAFPAAWIVLRALPGAWRARTRPATRFLLAWIVPVWLLFEAVATKLPHYTLPVFPALMLLAAAWAMDPLRAPPPRWLARLADAGFVAVASGLAVLAAALPYALAHRVAPAALLALPAAALLLRGAFAARGGGAGAAATAQWGRAGLAAAVLVAPLYAVVLEGTAPRLEAVWIAPRVAAALRALPGGAPAAEDFGIVGFHEPSLVFAVGTRTRLLRDGAAAARFLAEDGARRRVVAVADRDEAAFREAAAALGLGLAELGSLAGLNPSRGRRLTLTLYRAAAG</sequence>
<keyword evidence="6 9" id="KW-1133">Transmembrane helix</keyword>
<evidence type="ECO:0000256" key="3">
    <source>
        <dbReference type="ARBA" id="ARBA00022676"/>
    </source>
</evidence>
<evidence type="ECO:0000256" key="6">
    <source>
        <dbReference type="ARBA" id="ARBA00022989"/>
    </source>
</evidence>
<feature type="transmembrane region" description="Helical" evidence="9">
    <location>
        <begin position="239"/>
        <end position="260"/>
    </location>
</feature>
<evidence type="ECO:0000256" key="1">
    <source>
        <dbReference type="ARBA" id="ARBA00004651"/>
    </source>
</evidence>
<dbReference type="EC" id="2.4.-.-" evidence="11"/>
<accession>A0ABS7F6B2</accession>
<keyword evidence="5 9" id="KW-0812">Transmembrane</keyword>
<evidence type="ECO:0000256" key="7">
    <source>
        <dbReference type="ARBA" id="ARBA00023136"/>
    </source>
</evidence>
<feature type="transmembrane region" description="Helical" evidence="9">
    <location>
        <begin position="197"/>
        <end position="227"/>
    </location>
</feature>
<feature type="transmembrane region" description="Helical" evidence="9">
    <location>
        <begin position="323"/>
        <end position="341"/>
    </location>
</feature>
<evidence type="ECO:0000259" key="10">
    <source>
        <dbReference type="Pfam" id="PF13231"/>
    </source>
</evidence>
<keyword evidence="12" id="KW-1185">Reference proteome</keyword>
<dbReference type="GO" id="GO:0016757">
    <property type="term" value="F:glycosyltransferase activity"/>
    <property type="evidence" value="ECO:0007669"/>
    <property type="project" value="UniProtKB-KW"/>
</dbReference>
<proteinExistence type="predicted"/>
<evidence type="ECO:0000313" key="11">
    <source>
        <dbReference type="EMBL" id="MBW8270487.1"/>
    </source>
</evidence>
<keyword evidence="7 9" id="KW-0472">Membrane</keyword>
<gene>
    <name evidence="11" type="ORF">K1J50_13450</name>
</gene>
<keyword evidence="4 11" id="KW-0808">Transferase</keyword>
<dbReference type="InterPro" id="IPR038731">
    <property type="entry name" value="RgtA/B/C-like"/>
</dbReference>
<dbReference type="EMBL" id="JAHZUY010000041">
    <property type="protein sequence ID" value="MBW8270487.1"/>
    <property type="molecule type" value="Genomic_DNA"/>
</dbReference>
<name>A0ABS7F6B2_9PROT</name>
<comment type="subcellular location">
    <subcellularLocation>
        <location evidence="1">Cell membrane</location>
        <topology evidence="1">Multi-pass membrane protein</topology>
    </subcellularLocation>
</comment>
<dbReference type="PANTHER" id="PTHR33908:SF3">
    <property type="entry name" value="UNDECAPRENYL PHOSPHATE-ALPHA-4-AMINO-4-DEOXY-L-ARABINOSE ARABINOSYL TRANSFERASE"/>
    <property type="match status" value="1"/>
</dbReference>
<evidence type="ECO:0000256" key="9">
    <source>
        <dbReference type="SAM" id="Phobius"/>
    </source>
</evidence>
<protein>
    <submittedName>
        <fullName evidence="11">Glycosyltransferase family 39 protein</fullName>
        <ecNumber evidence="11">2.4.-.-</ecNumber>
    </submittedName>
</protein>
<feature type="transmembrane region" description="Helical" evidence="9">
    <location>
        <begin position="291"/>
        <end position="311"/>
    </location>
</feature>
<dbReference type="InterPro" id="IPR050297">
    <property type="entry name" value="LipidA_mod_glycosyltrf_83"/>
</dbReference>
<evidence type="ECO:0000313" key="12">
    <source>
        <dbReference type="Proteomes" id="UP001519924"/>
    </source>
</evidence>
<evidence type="ECO:0000256" key="2">
    <source>
        <dbReference type="ARBA" id="ARBA00022475"/>
    </source>
</evidence>
<feature type="transmembrane region" description="Helical" evidence="9">
    <location>
        <begin position="405"/>
        <end position="424"/>
    </location>
</feature>
<feature type="domain" description="Glycosyltransferase RgtA/B/C/D-like" evidence="10">
    <location>
        <begin position="110"/>
        <end position="253"/>
    </location>
</feature>
<evidence type="ECO:0000256" key="8">
    <source>
        <dbReference type="SAM" id="MobiDB-lite"/>
    </source>
</evidence>
<feature type="region of interest" description="Disordered" evidence="8">
    <location>
        <begin position="1"/>
        <end position="20"/>
    </location>
</feature>